<evidence type="ECO:0000256" key="2">
    <source>
        <dbReference type="ARBA" id="ARBA00022692"/>
    </source>
</evidence>
<feature type="transmembrane region" description="Helical" evidence="6">
    <location>
        <begin position="170"/>
        <end position="188"/>
    </location>
</feature>
<keyword evidence="4 6" id="KW-1133">Transmembrane helix</keyword>
<evidence type="ECO:0000256" key="6">
    <source>
        <dbReference type="RuleBase" id="RU363032"/>
    </source>
</evidence>
<evidence type="ECO:0000256" key="5">
    <source>
        <dbReference type="ARBA" id="ARBA00023136"/>
    </source>
</evidence>
<dbReference type="InterPro" id="IPR000515">
    <property type="entry name" value="MetI-like"/>
</dbReference>
<feature type="transmembrane region" description="Helical" evidence="6">
    <location>
        <begin position="109"/>
        <end position="135"/>
    </location>
</feature>
<sequence>MTTSSTNTSSAGAAERPGTIDAIPVRHPGRTIASVIVGLLVLMLVHQLATNRGFDWPFTILAMRQTPVFMGFVIGTCLVTVLSMVLGVAGGVLLAVMRMSPNKLLSGVAFAYAWFFRSIPRYVLLMMMGALGYFFPNAQIGIGIPYDQQILHLFGLSGSLQPWHLDANRLFSGFFGAIIGLGMSEAAYMSEVARAGILSVDRGQLEAATALGMNRNQAMRRIVLPQAMRVIVPPMGNETIAMFKDTSLLSALPLTTELLWQLRLIGTNWYKMMPVYVAATLYYLITTTILMIGQSWLEKRFGRGHSPLSYTGSDH</sequence>
<keyword evidence="5 6" id="KW-0472">Membrane</keyword>
<gene>
    <name evidence="8" type="ORF">ACFP57_11985</name>
</gene>
<evidence type="ECO:0000256" key="4">
    <source>
        <dbReference type="ARBA" id="ARBA00022989"/>
    </source>
</evidence>
<evidence type="ECO:0000259" key="7">
    <source>
        <dbReference type="PROSITE" id="PS50928"/>
    </source>
</evidence>
<feature type="transmembrane region" description="Helical" evidence="6">
    <location>
        <begin position="31"/>
        <end position="49"/>
    </location>
</feature>
<dbReference type="Gene3D" id="1.10.3720.10">
    <property type="entry name" value="MetI-like"/>
    <property type="match status" value="1"/>
</dbReference>
<feature type="domain" description="ABC transmembrane type-1" evidence="7">
    <location>
        <begin position="73"/>
        <end position="294"/>
    </location>
</feature>
<comment type="similarity">
    <text evidence="6">Belongs to the binding-protein-dependent transport system permease family.</text>
</comment>
<dbReference type="PROSITE" id="PS50928">
    <property type="entry name" value="ABC_TM1"/>
    <property type="match status" value="1"/>
</dbReference>
<evidence type="ECO:0000256" key="3">
    <source>
        <dbReference type="ARBA" id="ARBA00022970"/>
    </source>
</evidence>
<evidence type="ECO:0000313" key="9">
    <source>
        <dbReference type="Proteomes" id="UP001596266"/>
    </source>
</evidence>
<dbReference type="InterPro" id="IPR043429">
    <property type="entry name" value="ArtM/GltK/GlnP/TcyL/YhdX-like"/>
</dbReference>
<organism evidence="8 9">
    <name type="scientific">Luteococcus sanguinis</name>
    <dbReference type="NCBI Taxonomy" id="174038"/>
    <lineage>
        <taxon>Bacteria</taxon>
        <taxon>Bacillati</taxon>
        <taxon>Actinomycetota</taxon>
        <taxon>Actinomycetes</taxon>
        <taxon>Propionibacteriales</taxon>
        <taxon>Propionibacteriaceae</taxon>
        <taxon>Luteococcus</taxon>
    </lineage>
</organism>
<accession>A0ABW1X301</accession>
<keyword evidence="3" id="KW-0029">Amino-acid transport</keyword>
<proteinExistence type="inferred from homology"/>
<dbReference type="SUPFAM" id="SSF161098">
    <property type="entry name" value="MetI-like"/>
    <property type="match status" value="1"/>
</dbReference>
<dbReference type="Proteomes" id="UP001596266">
    <property type="component" value="Unassembled WGS sequence"/>
</dbReference>
<keyword evidence="9" id="KW-1185">Reference proteome</keyword>
<dbReference type="RefSeq" id="WP_343886141.1">
    <property type="nucleotide sequence ID" value="NZ_BAAAKI010000013.1"/>
</dbReference>
<dbReference type="CDD" id="cd06261">
    <property type="entry name" value="TM_PBP2"/>
    <property type="match status" value="1"/>
</dbReference>
<protein>
    <submittedName>
        <fullName evidence="8">Amino acid ABC transporter permease</fullName>
    </submittedName>
</protein>
<dbReference type="Pfam" id="PF00528">
    <property type="entry name" value="BPD_transp_1"/>
    <property type="match status" value="1"/>
</dbReference>
<dbReference type="InterPro" id="IPR035906">
    <property type="entry name" value="MetI-like_sf"/>
</dbReference>
<keyword evidence="6" id="KW-0813">Transport</keyword>
<dbReference type="PANTHER" id="PTHR30614:SF0">
    <property type="entry name" value="L-CYSTINE TRANSPORT SYSTEM PERMEASE PROTEIN TCYL"/>
    <property type="match status" value="1"/>
</dbReference>
<evidence type="ECO:0000313" key="8">
    <source>
        <dbReference type="EMBL" id="MFC6397696.1"/>
    </source>
</evidence>
<comment type="caution">
    <text evidence="8">The sequence shown here is derived from an EMBL/GenBank/DDBJ whole genome shotgun (WGS) entry which is preliminary data.</text>
</comment>
<evidence type="ECO:0000256" key="1">
    <source>
        <dbReference type="ARBA" id="ARBA00004141"/>
    </source>
</evidence>
<comment type="subcellular location">
    <subcellularLocation>
        <location evidence="6">Cell membrane</location>
        <topology evidence="6">Multi-pass membrane protein</topology>
    </subcellularLocation>
    <subcellularLocation>
        <location evidence="1">Membrane</location>
        <topology evidence="1">Multi-pass membrane protein</topology>
    </subcellularLocation>
</comment>
<name>A0ABW1X301_9ACTN</name>
<dbReference type="EMBL" id="JBHSUA010000021">
    <property type="protein sequence ID" value="MFC6397696.1"/>
    <property type="molecule type" value="Genomic_DNA"/>
</dbReference>
<dbReference type="PANTHER" id="PTHR30614">
    <property type="entry name" value="MEMBRANE COMPONENT OF AMINO ACID ABC TRANSPORTER"/>
    <property type="match status" value="1"/>
</dbReference>
<keyword evidence="2 6" id="KW-0812">Transmembrane</keyword>
<reference evidence="9" key="1">
    <citation type="journal article" date="2019" name="Int. J. Syst. Evol. Microbiol.">
        <title>The Global Catalogue of Microorganisms (GCM) 10K type strain sequencing project: providing services to taxonomists for standard genome sequencing and annotation.</title>
        <authorList>
            <consortium name="The Broad Institute Genomics Platform"/>
            <consortium name="The Broad Institute Genome Sequencing Center for Infectious Disease"/>
            <person name="Wu L."/>
            <person name="Ma J."/>
        </authorList>
    </citation>
    <scope>NUCLEOTIDE SEQUENCE [LARGE SCALE GENOMIC DNA]</scope>
    <source>
        <strain evidence="9">CGMCC 1.15277</strain>
    </source>
</reference>
<feature type="transmembrane region" description="Helical" evidence="6">
    <location>
        <begin position="69"/>
        <end position="97"/>
    </location>
</feature>
<feature type="transmembrane region" description="Helical" evidence="6">
    <location>
        <begin position="273"/>
        <end position="297"/>
    </location>
</feature>